<feature type="region of interest" description="Disordered" evidence="10">
    <location>
        <begin position="117"/>
        <end position="145"/>
    </location>
</feature>
<keyword evidence="15" id="KW-1185">Reference proteome</keyword>
<dbReference type="InterPro" id="IPR045086">
    <property type="entry name" value="OBG_GTPase"/>
</dbReference>
<dbReference type="GO" id="GO:0005737">
    <property type="term" value="C:cytoplasm"/>
    <property type="evidence" value="ECO:0007669"/>
    <property type="project" value="UniProtKB-SubCell"/>
</dbReference>
<dbReference type="FunFam" id="3.40.50.300:FF:000515">
    <property type="entry name" value="GTPase Obg"/>
    <property type="match status" value="1"/>
</dbReference>
<dbReference type="HAMAP" id="MF_01454">
    <property type="entry name" value="GTPase_Obg"/>
    <property type="match status" value="1"/>
</dbReference>
<dbReference type="PIRSF" id="PIRSF002401">
    <property type="entry name" value="GTP_bd_Obg/CgtA"/>
    <property type="match status" value="1"/>
</dbReference>
<feature type="binding site" evidence="9">
    <location>
        <position position="172"/>
    </location>
    <ligand>
        <name>Mg(2+)</name>
        <dbReference type="ChEBI" id="CHEBI:18420"/>
    </ligand>
</feature>
<dbReference type="InterPro" id="IPR006169">
    <property type="entry name" value="GTP1_OBG_dom"/>
</dbReference>
<feature type="binding site" evidence="9">
    <location>
        <begin position="212"/>
        <end position="215"/>
    </location>
    <ligand>
        <name>GTP</name>
        <dbReference type="ChEBI" id="CHEBI:37565"/>
    </ligand>
</feature>
<comment type="function">
    <text evidence="9">An essential GTPase which binds GTP, GDP and possibly (p)ppGpp with moderate affinity, with high nucleotide exchange rates and a fairly low GTP hydrolysis rate. Plays a role in control of the cell cycle, stress response, ribosome biogenesis and in those bacteria that undergo differentiation, in morphogenesis control.</text>
</comment>
<feature type="binding site" evidence="9">
    <location>
        <begin position="190"/>
        <end position="194"/>
    </location>
    <ligand>
        <name>GTP</name>
        <dbReference type="ChEBI" id="CHEBI:37565"/>
    </ligand>
</feature>
<keyword evidence="7 9" id="KW-0460">Magnesium</keyword>
<dbReference type="InterPro" id="IPR006074">
    <property type="entry name" value="GTP1-OBG_CS"/>
</dbReference>
<dbReference type="Pfam" id="PF01018">
    <property type="entry name" value="GTP1_OBG"/>
    <property type="match status" value="1"/>
</dbReference>
<keyword evidence="8 9" id="KW-0342">GTP-binding</keyword>
<dbReference type="KEGG" id="vne:CFK40_08850"/>
<evidence type="ECO:0000259" key="11">
    <source>
        <dbReference type="PROSITE" id="PS51710"/>
    </source>
</evidence>
<evidence type="ECO:0000256" key="8">
    <source>
        <dbReference type="ARBA" id="ARBA00023134"/>
    </source>
</evidence>
<sequence>MFVDQVSVFVKAGDGGNGLVAYRREKYVPKGGPAGGDGGNGGDVIFEVDEGLNTLMDFRYNRHFKAKRGENGMSKNQHGKNTAPLIVPVPPGTTVVDEETKEIIADLTHHGQQAIIAQGGRGGRGNSRFATPRNPAPDMAENGEPGKERTIKVELKLIADVGLVGFPSVGKSTLLSVVSAAKPKIADYHFTTLAPNLGVVETMDQRGFVMADLPGLIEGASEGVGLGHQFLRHVERTRLIVHVIDMAGTEGRDPYDDFVKINQELKEYDVKLSDRPQIIAANKMDMPNAEENLELFKEKINNTYPIYSISAVTKDGLRDILFAIADRLDEIPKTSTTIEDKNEKVVYRYQKEEEPFTISRDPDGAYVLEGMKIEKLFKMTDFNRDEAIQRFSRQMRGMGVDEALRKRGAKDGDTIRLSEYEFEFVE</sequence>
<organism evidence="14 15">
    <name type="scientific">Virgibacillus necropolis</name>
    <dbReference type="NCBI Taxonomy" id="163877"/>
    <lineage>
        <taxon>Bacteria</taxon>
        <taxon>Bacillati</taxon>
        <taxon>Bacillota</taxon>
        <taxon>Bacilli</taxon>
        <taxon>Bacillales</taxon>
        <taxon>Bacillaceae</taxon>
        <taxon>Virgibacillus</taxon>
    </lineage>
</organism>
<evidence type="ECO:0000259" key="13">
    <source>
        <dbReference type="PROSITE" id="PS51883"/>
    </source>
</evidence>
<dbReference type="InterPro" id="IPR006073">
    <property type="entry name" value="GTP-bd"/>
</dbReference>
<dbReference type="InterPro" id="IPR027417">
    <property type="entry name" value="P-loop_NTPase"/>
</dbReference>
<keyword evidence="3 9" id="KW-0963">Cytoplasm</keyword>
<evidence type="ECO:0000256" key="4">
    <source>
        <dbReference type="ARBA" id="ARBA00022723"/>
    </source>
</evidence>
<evidence type="ECO:0000256" key="7">
    <source>
        <dbReference type="ARBA" id="ARBA00022842"/>
    </source>
</evidence>
<evidence type="ECO:0000256" key="3">
    <source>
        <dbReference type="ARBA" id="ARBA00022490"/>
    </source>
</evidence>
<dbReference type="PANTHER" id="PTHR11702">
    <property type="entry name" value="DEVELOPMENTALLY REGULATED GTP-BINDING PROTEIN-RELATED"/>
    <property type="match status" value="1"/>
</dbReference>
<evidence type="ECO:0000256" key="2">
    <source>
        <dbReference type="ARBA" id="ARBA00007699"/>
    </source>
</evidence>
<proteinExistence type="inferred from homology"/>
<evidence type="ECO:0000313" key="15">
    <source>
        <dbReference type="Proteomes" id="UP000204391"/>
    </source>
</evidence>
<dbReference type="FunFam" id="2.70.210.12:FF:000001">
    <property type="entry name" value="GTPase Obg"/>
    <property type="match status" value="1"/>
</dbReference>
<gene>
    <name evidence="9" type="primary">obg</name>
    <name evidence="14" type="ORF">CFK40_08850</name>
</gene>
<dbReference type="PROSITE" id="PS51881">
    <property type="entry name" value="OCT"/>
    <property type="match status" value="1"/>
</dbReference>
<dbReference type="CDD" id="cd01898">
    <property type="entry name" value="Obg"/>
    <property type="match status" value="1"/>
</dbReference>
<dbReference type="SUPFAM" id="SSF102741">
    <property type="entry name" value="Obg GTP-binding protein C-terminal domain"/>
    <property type="match status" value="1"/>
</dbReference>
<dbReference type="SUPFAM" id="SSF82051">
    <property type="entry name" value="Obg GTP-binding protein N-terminal domain"/>
    <property type="match status" value="1"/>
</dbReference>
<dbReference type="Gene3D" id="2.70.210.12">
    <property type="entry name" value="GTP1/OBG domain"/>
    <property type="match status" value="1"/>
</dbReference>
<keyword evidence="4 9" id="KW-0479">Metal-binding</keyword>
<dbReference type="NCBIfam" id="TIGR03595">
    <property type="entry name" value="Obg_CgtA_exten"/>
    <property type="match status" value="1"/>
</dbReference>
<feature type="domain" description="OCT" evidence="12">
    <location>
        <begin position="348"/>
        <end position="426"/>
    </location>
</feature>
<dbReference type="PROSITE" id="PS51883">
    <property type="entry name" value="OBG"/>
    <property type="match status" value="1"/>
</dbReference>
<dbReference type="SUPFAM" id="SSF52540">
    <property type="entry name" value="P-loop containing nucleoside triphosphate hydrolases"/>
    <property type="match status" value="1"/>
</dbReference>
<name>A0A221MBX3_9BACI</name>
<dbReference type="EC" id="3.6.5.-" evidence="9"/>
<dbReference type="InterPro" id="IPR036726">
    <property type="entry name" value="GTP1_OBG_dom_sf"/>
</dbReference>
<evidence type="ECO:0000256" key="1">
    <source>
        <dbReference type="ARBA" id="ARBA00001946"/>
    </source>
</evidence>
<keyword evidence="5 9" id="KW-0547">Nucleotide-binding</keyword>
<dbReference type="NCBIfam" id="NF008955">
    <property type="entry name" value="PRK12297.1"/>
    <property type="match status" value="1"/>
</dbReference>
<evidence type="ECO:0000259" key="12">
    <source>
        <dbReference type="PROSITE" id="PS51881"/>
    </source>
</evidence>
<feature type="region of interest" description="Disordered" evidence="10">
    <location>
        <begin position="69"/>
        <end position="91"/>
    </location>
</feature>
<dbReference type="InterPro" id="IPR015349">
    <property type="entry name" value="OCT_dom"/>
</dbReference>
<dbReference type="NCBIfam" id="TIGR02729">
    <property type="entry name" value="Obg_CgtA"/>
    <property type="match status" value="1"/>
</dbReference>
<feature type="binding site" evidence="9">
    <location>
        <begin position="165"/>
        <end position="172"/>
    </location>
    <ligand>
        <name>GTP</name>
        <dbReference type="ChEBI" id="CHEBI:37565"/>
    </ligand>
</feature>
<dbReference type="InterPro" id="IPR036346">
    <property type="entry name" value="GTP-bd_prot_GTP1/OBG_C_sf"/>
</dbReference>
<protein>
    <recommendedName>
        <fullName evidence="9">GTPase Obg</fullName>
        <ecNumber evidence="9">3.6.5.-</ecNumber>
    </recommendedName>
    <alternativeName>
        <fullName evidence="9">GTP-binding protein Obg</fullName>
    </alternativeName>
</protein>
<evidence type="ECO:0000256" key="5">
    <source>
        <dbReference type="ARBA" id="ARBA00022741"/>
    </source>
</evidence>
<feature type="binding site" evidence="9">
    <location>
        <position position="192"/>
    </location>
    <ligand>
        <name>Mg(2+)</name>
        <dbReference type="ChEBI" id="CHEBI:18420"/>
    </ligand>
</feature>
<dbReference type="PRINTS" id="PR00326">
    <property type="entry name" value="GTP1OBG"/>
</dbReference>
<dbReference type="GO" id="GO:0003924">
    <property type="term" value="F:GTPase activity"/>
    <property type="evidence" value="ECO:0007669"/>
    <property type="project" value="UniProtKB-UniRule"/>
</dbReference>
<evidence type="ECO:0000313" key="14">
    <source>
        <dbReference type="EMBL" id="ASN05112.1"/>
    </source>
</evidence>
<dbReference type="AlphaFoldDB" id="A0A221MBX3"/>
<dbReference type="Proteomes" id="UP000204391">
    <property type="component" value="Chromosome"/>
</dbReference>
<evidence type="ECO:0000256" key="6">
    <source>
        <dbReference type="ARBA" id="ARBA00022801"/>
    </source>
</evidence>
<dbReference type="PROSITE" id="PS51710">
    <property type="entry name" value="G_OBG"/>
    <property type="match status" value="1"/>
</dbReference>
<keyword evidence="6 9" id="KW-0378">Hydrolase</keyword>
<feature type="domain" description="Obg" evidence="13">
    <location>
        <begin position="1"/>
        <end position="158"/>
    </location>
</feature>
<dbReference type="OrthoDB" id="9807318at2"/>
<comment type="cofactor">
    <cofactor evidence="1 9">
        <name>Mg(2+)</name>
        <dbReference type="ChEBI" id="CHEBI:18420"/>
    </cofactor>
</comment>
<evidence type="ECO:0000256" key="10">
    <source>
        <dbReference type="SAM" id="MobiDB-lite"/>
    </source>
</evidence>
<dbReference type="PROSITE" id="PS00905">
    <property type="entry name" value="GTP1_OBG"/>
    <property type="match status" value="1"/>
</dbReference>
<dbReference type="GO" id="GO:0042254">
    <property type="term" value="P:ribosome biogenesis"/>
    <property type="evidence" value="ECO:0007669"/>
    <property type="project" value="UniProtKB-UniRule"/>
</dbReference>
<comment type="similarity">
    <text evidence="2 9">Belongs to the TRAFAC class OBG-HflX-like GTPase superfamily. OBG GTPase family.</text>
</comment>
<comment type="subunit">
    <text evidence="9">Monomer.</text>
</comment>
<dbReference type="NCBIfam" id="NF008954">
    <property type="entry name" value="PRK12296.1"/>
    <property type="match status" value="1"/>
</dbReference>
<dbReference type="NCBIfam" id="NF008956">
    <property type="entry name" value="PRK12299.1"/>
    <property type="match status" value="1"/>
</dbReference>
<dbReference type="GO" id="GO:0005525">
    <property type="term" value="F:GTP binding"/>
    <property type="evidence" value="ECO:0007669"/>
    <property type="project" value="UniProtKB-UniRule"/>
</dbReference>
<feature type="binding site" evidence="9">
    <location>
        <begin position="282"/>
        <end position="285"/>
    </location>
    <ligand>
        <name>GTP</name>
        <dbReference type="ChEBI" id="CHEBI:37565"/>
    </ligand>
</feature>
<dbReference type="InterPro" id="IPR014100">
    <property type="entry name" value="GTP-bd_Obg/CgtA"/>
</dbReference>
<dbReference type="RefSeq" id="WP_089531962.1">
    <property type="nucleotide sequence ID" value="NZ_CP022437.1"/>
</dbReference>
<dbReference type="Pfam" id="PF01926">
    <property type="entry name" value="MMR_HSR1"/>
    <property type="match status" value="1"/>
</dbReference>
<feature type="domain" description="OBG-type G" evidence="11">
    <location>
        <begin position="159"/>
        <end position="329"/>
    </location>
</feature>
<comment type="subcellular location">
    <subcellularLocation>
        <location evidence="9">Cytoplasm</location>
    </subcellularLocation>
</comment>
<dbReference type="Pfam" id="PF09269">
    <property type="entry name" value="DUF1967"/>
    <property type="match status" value="1"/>
</dbReference>
<reference evidence="14 15" key="1">
    <citation type="journal article" date="2003" name="Int. J. Syst. Evol. Microbiol.">
        <title>Virgibacillus carmonensis sp. nov., Virgibacillus necropolis sp. nov. and Virgibacillus picturae sp. nov., three novel species isolated from deteriorated mural paintings, transfer of the species of the genus salibacillus to Virgibacillus, as Virgibacillus marismortui comb. nov. and Virgibacillus salexigens comb. nov., and emended description of the genus Virgibacillus.</title>
        <authorList>
            <person name="Heyrman J."/>
            <person name="Logan N.A."/>
            <person name="Busse H.J."/>
            <person name="Balcaen A."/>
            <person name="Lebbe L."/>
            <person name="Rodriguez-Diaz M."/>
            <person name="Swings J."/>
            <person name="De Vos P."/>
        </authorList>
    </citation>
    <scope>NUCLEOTIDE SEQUENCE [LARGE SCALE GENOMIC DNA]</scope>
    <source>
        <strain evidence="14 15">LMG 19488</strain>
    </source>
</reference>
<dbReference type="PANTHER" id="PTHR11702:SF31">
    <property type="entry name" value="MITOCHONDRIAL RIBOSOME-ASSOCIATED GTPASE 2"/>
    <property type="match status" value="1"/>
</dbReference>
<dbReference type="Gene3D" id="3.40.50.300">
    <property type="entry name" value="P-loop containing nucleotide triphosphate hydrolases"/>
    <property type="match status" value="1"/>
</dbReference>
<dbReference type="EMBL" id="CP022437">
    <property type="protein sequence ID" value="ASN05112.1"/>
    <property type="molecule type" value="Genomic_DNA"/>
</dbReference>
<feature type="binding site" evidence="9">
    <location>
        <begin position="310"/>
        <end position="312"/>
    </location>
    <ligand>
        <name>GTP</name>
        <dbReference type="ChEBI" id="CHEBI:37565"/>
    </ligand>
</feature>
<dbReference type="InterPro" id="IPR031167">
    <property type="entry name" value="G_OBG"/>
</dbReference>
<dbReference type="Gene3D" id="3.30.300.350">
    <property type="entry name" value="GTP-binding protein OBG, C-terminal domain"/>
    <property type="match status" value="1"/>
</dbReference>
<accession>A0A221MBX3</accession>
<evidence type="ECO:0000256" key="9">
    <source>
        <dbReference type="HAMAP-Rule" id="MF_01454"/>
    </source>
</evidence>
<dbReference type="GO" id="GO:0000287">
    <property type="term" value="F:magnesium ion binding"/>
    <property type="evidence" value="ECO:0007669"/>
    <property type="project" value="InterPro"/>
</dbReference>